<dbReference type="Gene3D" id="3.40.50.2300">
    <property type="match status" value="1"/>
</dbReference>
<dbReference type="PROSITE" id="PS50043">
    <property type="entry name" value="HTH_LUXR_2"/>
    <property type="match status" value="1"/>
</dbReference>
<dbReference type="PRINTS" id="PR00038">
    <property type="entry name" value="HTHLUXR"/>
</dbReference>
<evidence type="ECO:0000313" key="9">
    <source>
        <dbReference type="EMBL" id="WAA08976.1"/>
    </source>
</evidence>
<evidence type="ECO:0000256" key="4">
    <source>
        <dbReference type="ARBA" id="ARBA00023125"/>
    </source>
</evidence>
<feature type="modified residue" description="4-aspartylphosphate" evidence="6">
    <location>
        <position position="54"/>
    </location>
</feature>
<dbReference type="InterPro" id="IPR039420">
    <property type="entry name" value="WalR-like"/>
</dbReference>
<dbReference type="PANTHER" id="PTHR43214">
    <property type="entry name" value="TWO-COMPONENT RESPONSE REGULATOR"/>
    <property type="match status" value="1"/>
</dbReference>
<dbReference type="InterPro" id="IPR001789">
    <property type="entry name" value="Sig_transdc_resp-reg_receiver"/>
</dbReference>
<dbReference type="KEGG" id="faf:OE104_10225"/>
<dbReference type="GO" id="GO:0003677">
    <property type="term" value="F:DNA binding"/>
    <property type="evidence" value="ECO:0007669"/>
    <property type="project" value="UniProtKB-KW"/>
</dbReference>
<evidence type="ECO:0000256" key="2">
    <source>
        <dbReference type="ARBA" id="ARBA00022553"/>
    </source>
</evidence>
<gene>
    <name evidence="9" type="ORF">OE104_10225</name>
</gene>
<organism evidence="9 10">
    <name type="scientific">Fervidibacillus albus</name>
    <dbReference type="NCBI Taxonomy" id="2980026"/>
    <lineage>
        <taxon>Bacteria</taxon>
        <taxon>Bacillati</taxon>
        <taxon>Bacillota</taxon>
        <taxon>Bacilli</taxon>
        <taxon>Bacillales</taxon>
        <taxon>Bacillaceae</taxon>
        <taxon>Fervidibacillus</taxon>
    </lineage>
</organism>
<dbReference type="GO" id="GO:0000160">
    <property type="term" value="P:phosphorelay signal transduction system"/>
    <property type="evidence" value="ECO:0007669"/>
    <property type="project" value="InterPro"/>
</dbReference>
<keyword evidence="4" id="KW-0238">DNA-binding</keyword>
<dbReference type="RefSeq" id="WP_275416760.1">
    <property type="nucleotide sequence ID" value="NZ_CP106878.1"/>
</dbReference>
<dbReference type="InterPro" id="IPR011006">
    <property type="entry name" value="CheY-like_superfamily"/>
</dbReference>
<dbReference type="GO" id="GO:0006355">
    <property type="term" value="P:regulation of DNA-templated transcription"/>
    <property type="evidence" value="ECO:0007669"/>
    <property type="project" value="InterPro"/>
</dbReference>
<dbReference type="Pfam" id="PF00196">
    <property type="entry name" value="GerE"/>
    <property type="match status" value="1"/>
</dbReference>
<keyword evidence="10" id="KW-1185">Reference proteome</keyword>
<dbReference type="PROSITE" id="PS50110">
    <property type="entry name" value="RESPONSE_REGULATORY"/>
    <property type="match status" value="1"/>
</dbReference>
<protein>
    <submittedName>
        <fullName evidence="9">Response regulator transcription factor</fullName>
    </submittedName>
</protein>
<dbReference type="AlphaFoldDB" id="A0A9E8LSZ2"/>
<evidence type="ECO:0000256" key="6">
    <source>
        <dbReference type="PROSITE-ProRule" id="PRU00169"/>
    </source>
</evidence>
<dbReference type="EMBL" id="CP106878">
    <property type="protein sequence ID" value="WAA08976.1"/>
    <property type="molecule type" value="Genomic_DNA"/>
</dbReference>
<evidence type="ECO:0000259" key="7">
    <source>
        <dbReference type="PROSITE" id="PS50043"/>
    </source>
</evidence>
<sequence>MIRILIADDQALIRDGLQTIIEMQEDMEVVGVAENGYQACDLTEKLKPDLVLLDIKMPGMDGIESTKWIKKHVPDTVVLILTTFSEEQYIIDGLIGGASGYLVKDLSAEKIISSIRDAIQGQFMLPATIAAKLSARLAYLSGTLQSVINTDRLKSGEIHFTEREKEIILLMVEGKNNHEIAKTLFMSVGTVKNYISIIYQKIGTNDRAKAILLLKKMITD</sequence>
<dbReference type="SMART" id="SM00448">
    <property type="entry name" value="REC"/>
    <property type="match status" value="1"/>
</dbReference>
<dbReference type="CDD" id="cd17535">
    <property type="entry name" value="REC_NarL-like"/>
    <property type="match status" value="1"/>
</dbReference>
<dbReference type="InterPro" id="IPR058245">
    <property type="entry name" value="NreC/VraR/RcsB-like_REC"/>
</dbReference>
<evidence type="ECO:0000256" key="1">
    <source>
        <dbReference type="ARBA" id="ARBA00004496"/>
    </source>
</evidence>
<proteinExistence type="predicted"/>
<dbReference type="CDD" id="cd06170">
    <property type="entry name" value="LuxR_C_like"/>
    <property type="match status" value="1"/>
</dbReference>
<dbReference type="SMART" id="SM00421">
    <property type="entry name" value="HTH_LUXR"/>
    <property type="match status" value="1"/>
</dbReference>
<accession>A0A9E8LSZ2</accession>
<dbReference type="Proteomes" id="UP001164718">
    <property type="component" value="Chromosome"/>
</dbReference>
<comment type="subcellular location">
    <subcellularLocation>
        <location evidence="1">Cytoplasm</location>
    </subcellularLocation>
</comment>
<evidence type="ECO:0000256" key="5">
    <source>
        <dbReference type="ARBA" id="ARBA00023163"/>
    </source>
</evidence>
<feature type="domain" description="HTH luxR-type" evidence="7">
    <location>
        <begin position="153"/>
        <end position="218"/>
    </location>
</feature>
<keyword evidence="5" id="KW-0804">Transcription</keyword>
<keyword evidence="2 6" id="KW-0597">Phosphoprotein</keyword>
<feature type="domain" description="Response regulatory" evidence="8">
    <location>
        <begin position="3"/>
        <end position="119"/>
    </location>
</feature>
<keyword evidence="3" id="KW-0805">Transcription regulation</keyword>
<dbReference type="SUPFAM" id="SSF52172">
    <property type="entry name" value="CheY-like"/>
    <property type="match status" value="1"/>
</dbReference>
<reference evidence="9" key="1">
    <citation type="submission" date="2022-09" db="EMBL/GenBank/DDBJ databases">
        <title>Complete Genomes of Fervidibacillus albus and Fervidibacillus halotolerans isolated from tidal flat sediments.</title>
        <authorList>
            <person name="Kwon K.K."/>
            <person name="Yang S.-H."/>
            <person name="Park M.J."/>
            <person name="Oh H.-M."/>
        </authorList>
    </citation>
    <scope>NUCLEOTIDE SEQUENCE</scope>
    <source>
        <strain evidence="9">MEBiC13591</strain>
    </source>
</reference>
<dbReference type="SUPFAM" id="SSF46894">
    <property type="entry name" value="C-terminal effector domain of the bipartite response regulators"/>
    <property type="match status" value="1"/>
</dbReference>
<evidence type="ECO:0000259" key="8">
    <source>
        <dbReference type="PROSITE" id="PS50110"/>
    </source>
</evidence>
<evidence type="ECO:0000313" key="10">
    <source>
        <dbReference type="Proteomes" id="UP001164718"/>
    </source>
</evidence>
<dbReference type="InterPro" id="IPR000792">
    <property type="entry name" value="Tscrpt_reg_LuxR_C"/>
</dbReference>
<dbReference type="PANTHER" id="PTHR43214:SF24">
    <property type="entry name" value="TRANSCRIPTIONAL REGULATORY PROTEIN NARL-RELATED"/>
    <property type="match status" value="1"/>
</dbReference>
<evidence type="ECO:0000256" key="3">
    <source>
        <dbReference type="ARBA" id="ARBA00023015"/>
    </source>
</evidence>
<name>A0A9E8LSZ2_9BACI</name>
<dbReference type="InterPro" id="IPR016032">
    <property type="entry name" value="Sig_transdc_resp-reg_C-effctor"/>
</dbReference>
<dbReference type="GO" id="GO:0005737">
    <property type="term" value="C:cytoplasm"/>
    <property type="evidence" value="ECO:0007669"/>
    <property type="project" value="UniProtKB-SubCell"/>
</dbReference>
<dbReference type="Pfam" id="PF00072">
    <property type="entry name" value="Response_reg"/>
    <property type="match status" value="1"/>
</dbReference>